<name>A0AAD2CFT7_9STRA</name>
<dbReference type="PANTHER" id="PTHR45798:SF97">
    <property type="entry name" value="ALCOHOL-SENSITIVE RING FINGER PROTEIN 1"/>
    <property type="match status" value="1"/>
</dbReference>
<keyword evidence="5" id="KW-0472">Membrane</keyword>
<feature type="transmembrane region" description="Helical" evidence="5">
    <location>
        <begin position="12"/>
        <end position="28"/>
    </location>
</feature>
<dbReference type="InterPro" id="IPR001841">
    <property type="entry name" value="Znf_RING"/>
</dbReference>
<dbReference type="Pfam" id="PF13639">
    <property type="entry name" value="zf-RING_2"/>
    <property type="match status" value="1"/>
</dbReference>
<keyword evidence="5" id="KW-1133">Transmembrane helix</keyword>
<proteinExistence type="predicted"/>
<evidence type="ECO:0000313" key="8">
    <source>
        <dbReference type="Proteomes" id="UP001295423"/>
    </source>
</evidence>
<gene>
    <name evidence="7" type="ORF">CYCCA115_LOCUS2227</name>
</gene>
<dbReference type="Proteomes" id="UP001295423">
    <property type="component" value="Unassembled WGS sequence"/>
</dbReference>
<dbReference type="InterPro" id="IPR052788">
    <property type="entry name" value="RING-type_E3_ligase_ATL"/>
</dbReference>
<evidence type="ECO:0000256" key="5">
    <source>
        <dbReference type="SAM" id="Phobius"/>
    </source>
</evidence>
<feature type="transmembrane region" description="Helical" evidence="5">
    <location>
        <begin position="79"/>
        <end position="99"/>
    </location>
</feature>
<reference evidence="7" key="1">
    <citation type="submission" date="2023-08" db="EMBL/GenBank/DDBJ databases">
        <authorList>
            <person name="Audoor S."/>
            <person name="Bilcke G."/>
        </authorList>
    </citation>
    <scope>NUCLEOTIDE SEQUENCE</scope>
</reference>
<evidence type="ECO:0000256" key="4">
    <source>
        <dbReference type="PROSITE-ProRule" id="PRU00175"/>
    </source>
</evidence>
<protein>
    <recommendedName>
        <fullName evidence="6">RING-type domain-containing protein</fullName>
    </recommendedName>
</protein>
<organism evidence="7 8">
    <name type="scientific">Cylindrotheca closterium</name>
    <dbReference type="NCBI Taxonomy" id="2856"/>
    <lineage>
        <taxon>Eukaryota</taxon>
        <taxon>Sar</taxon>
        <taxon>Stramenopiles</taxon>
        <taxon>Ochrophyta</taxon>
        <taxon>Bacillariophyta</taxon>
        <taxon>Bacillariophyceae</taxon>
        <taxon>Bacillariophycidae</taxon>
        <taxon>Bacillariales</taxon>
        <taxon>Bacillariaceae</taxon>
        <taxon>Cylindrotheca</taxon>
    </lineage>
</organism>
<evidence type="ECO:0000256" key="1">
    <source>
        <dbReference type="ARBA" id="ARBA00022723"/>
    </source>
</evidence>
<comment type="caution">
    <text evidence="7">The sequence shown here is derived from an EMBL/GenBank/DDBJ whole genome shotgun (WGS) entry which is preliminary data.</text>
</comment>
<dbReference type="EMBL" id="CAKOGP040000125">
    <property type="protein sequence ID" value="CAJ1931081.1"/>
    <property type="molecule type" value="Genomic_DNA"/>
</dbReference>
<dbReference type="AlphaFoldDB" id="A0AAD2CFT7"/>
<evidence type="ECO:0000313" key="7">
    <source>
        <dbReference type="EMBL" id="CAJ1931081.1"/>
    </source>
</evidence>
<keyword evidence="5" id="KW-0812">Transmembrane</keyword>
<keyword evidence="3" id="KW-0862">Zinc</keyword>
<keyword evidence="8" id="KW-1185">Reference proteome</keyword>
<evidence type="ECO:0000259" key="6">
    <source>
        <dbReference type="PROSITE" id="PS50089"/>
    </source>
</evidence>
<feature type="transmembrane region" description="Helical" evidence="5">
    <location>
        <begin position="40"/>
        <end position="59"/>
    </location>
</feature>
<dbReference type="PANTHER" id="PTHR45798">
    <property type="entry name" value="RING-H2 FINGER PROTEIN ATL61-RELATED-RELATED"/>
    <property type="match status" value="1"/>
</dbReference>
<feature type="domain" description="RING-type" evidence="6">
    <location>
        <begin position="146"/>
        <end position="190"/>
    </location>
</feature>
<dbReference type="GO" id="GO:0008270">
    <property type="term" value="F:zinc ion binding"/>
    <property type="evidence" value="ECO:0007669"/>
    <property type="project" value="UniProtKB-KW"/>
</dbReference>
<evidence type="ECO:0000256" key="3">
    <source>
        <dbReference type="ARBA" id="ARBA00022833"/>
    </source>
</evidence>
<dbReference type="InterPro" id="IPR013083">
    <property type="entry name" value="Znf_RING/FYVE/PHD"/>
</dbReference>
<dbReference type="PROSITE" id="PS50089">
    <property type="entry name" value="ZF_RING_2"/>
    <property type="match status" value="1"/>
</dbReference>
<accession>A0AAD2CFT7</accession>
<sequence>MPLQIPNKAEGSMILLSMLSYAGLGVYNHKVLEGQPEQDALMTFMAWVWISSFVMMLGGAHKLKFCTVGTLILFSNMPMLSSIGLGWICAFESMMWLCFQAQSLVPQQKKEILSGNAKKQKRLEFIRKTVITRRIRNEGPLCGESCTICLHDFKRRDTVCFSPNSKCTHAFHLCCAQEWLSQHVRCPCCRENYLQKAGKKNVLPEADPTVPCLKDEVSSD</sequence>
<dbReference type="Gene3D" id="3.30.40.10">
    <property type="entry name" value="Zinc/RING finger domain, C3HC4 (zinc finger)"/>
    <property type="match status" value="1"/>
</dbReference>
<dbReference type="SUPFAM" id="SSF57850">
    <property type="entry name" value="RING/U-box"/>
    <property type="match status" value="1"/>
</dbReference>
<keyword evidence="1" id="KW-0479">Metal-binding</keyword>
<keyword evidence="2 4" id="KW-0863">Zinc-finger</keyword>
<evidence type="ECO:0000256" key="2">
    <source>
        <dbReference type="ARBA" id="ARBA00022771"/>
    </source>
</evidence>